<gene>
    <name evidence="2" type="ORF">CLV52_0116</name>
</gene>
<dbReference type="PANTHER" id="PTHR46310">
    <property type="entry name" value="AMIDASE 1"/>
    <property type="match status" value="1"/>
</dbReference>
<organism evidence="2 3">
    <name type="scientific">Amnibacterium kyonggiense</name>
    <dbReference type="NCBI Taxonomy" id="595671"/>
    <lineage>
        <taxon>Bacteria</taxon>
        <taxon>Bacillati</taxon>
        <taxon>Actinomycetota</taxon>
        <taxon>Actinomycetes</taxon>
        <taxon>Micrococcales</taxon>
        <taxon>Microbacteriaceae</taxon>
        <taxon>Amnibacterium</taxon>
    </lineage>
</organism>
<evidence type="ECO:0000313" key="3">
    <source>
        <dbReference type="Proteomes" id="UP000295344"/>
    </source>
</evidence>
<dbReference type="InterPro" id="IPR036928">
    <property type="entry name" value="AS_sf"/>
</dbReference>
<proteinExistence type="predicted"/>
<keyword evidence="2" id="KW-0808">Transferase</keyword>
<dbReference type="SUPFAM" id="SSF75304">
    <property type="entry name" value="Amidase signature (AS) enzymes"/>
    <property type="match status" value="1"/>
</dbReference>
<comment type="caution">
    <text evidence="2">The sequence shown here is derived from an EMBL/GenBank/DDBJ whole genome shotgun (WGS) entry which is preliminary data.</text>
</comment>
<dbReference type="Gene3D" id="3.10.450.50">
    <property type="match status" value="1"/>
</dbReference>
<dbReference type="PANTHER" id="PTHR46310:SF7">
    <property type="entry name" value="AMIDASE 1"/>
    <property type="match status" value="1"/>
</dbReference>
<accession>A0A4R7FPC0</accession>
<feature type="domain" description="Amidase" evidence="1">
    <location>
        <begin position="150"/>
        <end position="314"/>
    </location>
</feature>
<dbReference type="Gene3D" id="3.90.1300.10">
    <property type="entry name" value="Amidase signature (AS) domain"/>
    <property type="match status" value="1"/>
</dbReference>
<keyword evidence="3" id="KW-1185">Reference proteome</keyword>
<evidence type="ECO:0000313" key="2">
    <source>
        <dbReference type="EMBL" id="TDS79585.1"/>
    </source>
</evidence>
<dbReference type="InterPro" id="IPR023631">
    <property type="entry name" value="Amidase_dom"/>
</dbReference>
<dbReference type="Pfam" id="PF01425">
    <property type="entry name" value="Amidase"/>
    <property type="match status" value="1"/>
</dbReference>
<dbReference type="RefSeq" id="WP_133763894.1">
    <property type="nucleotide sequence ID" value="NZ_BAAARP010000001.1"/>
</dbReference>
<sequence length="512" mass="52425">MPDPVRSAAVHADAAVPDGLLDAFWRYEDALMADDVPTLDALFAEGPWTLRGDAGGLLVGHDAIAAFRRGRGGAPQRQVVAVHVRVLDATTAAVVAVVEPRTGGRGQQTQVWRLGPAGWQVLVAHVAAPAPAVDGRVWREVGTPLVAGAGSGPLAGRRVAVKDLFAVAGRPIGAGVPAYLAAARTEPATAPAVQVLLDAGADLTGIARTDEFAYSIAGANPHYGTPPNARVPGGLPGGSSNGPASAVALGQADVGLGTDTGGSIRVPASYQGLWGLRTTHGRVPRDGLLPLAPRFDTVGWLTRDREVLAACSRVSAIGAPAVAAPERFAIAPRALEALEAPVREAFLRWTRSLEVEETDLGDLVAAQEAFRVVQAAEAWASYGAWLTAHPGAVSGAVADRFLAASRIDAAEAARARADLEAHRARLERAVDGVILLLPAAASVAPQTTADPTTVDRVRTATLRLTCVAGIIGAPSLAAPLLEIGGAPLGVALVGPRDSDDALVHRAAAFPAA</sequence>
<dbReference type="Proteomes" id="UP000295344">
    <property type="component" value="Unassembled WGS sequence"/>
</dbReference>
<protein>
    <submittedName>
        <fullName evidence="2">Asp-tRNA(Asn)/Glu-tRNA(Gln) amidotransferase A subunit family amidase</fullName>
    </submittedName>
</protein>
<evidence type="ECO:0000259" key="1">
    <source>
        <dbReference type="Pfam" id="PF01425"/>
    </source>
</evidence>
<dbReference type="OrthoDB" id="182039at2"/>
<dbReference type="InterPro" id="IPR032710">
    <property type="entry name" value="NTF2-like_dom_sf"/>
</dbReference>
<dbReference type="InterPro" id="IPR024507">
    <property type="entry name" value="AtzH-like"/>
</dbReference>
<dbReference type="Pfam" id="PF11533">
    <property type="entry name" value="AtzH-like"/>
    <property type="match status" value="1"/>
</dbReference>
<dbReference type="SUPFAM" id="SSF54427">
    <property type="entry name" value="NTF2-like"/>
    <property type="match status" value="1"/>
</dbReference>
<name>A0A4R7FPC0_9MICO</name>
<reference evidence="2 3" key="1">
    <citation type="submission" date="2019-03" db="EMBL/GenBank/DDBJ databases">
        <title>Genomic Encyclopedia of Archaeal and Bacterial Type Strains, Phase II (KMG-II): from individual species to whole genera.</title>
        <authorList>
            <person name="Goeker M."/>
        </authorList>
    </citation>
    <scope>NUCLEOTIDE SEQUENCE [LARGE SCALE GENOMIC DNA]</scope>
    <source>
        <strain evidence="2 3">DSM 24782</strain>
    </source>
</reference>
<dbReference type="GO" id="GO:0016740">
    <property type="term" value="F:transferase activity"/>
    <property type="evidence" value="ECO:0007669"/>
    <property type="project" value="UniProtKB-KW"/>
</dbReference>
<dbReference type="EMBL" id="SOAM01000001">
    <property type="protein sequence ID" value="TDS79585.1"/>
    <property type="molecule type" value="Genomic_DNA"/>
</dbReference>
<dbReference type="AlphaFoldDB" id="A0A4R7FPC0"/>